<dbReference type="InterPro" id="IPR011006">
    <property type="entry name" value="CheY-like_superfamily"/>
</dbReference>
<evidence type="ECO:0000313" key="4">
    <source>
        <dbReference type="Proteomes" id="UP000008983"/>
    </source>
</evidence>
<comment type="caution">
    <text evidence="1">Lacks conserved residue(s) required for the propagation of feature annotation.</text>
</comment>
<organism evidence="3 4">
    <name type="scientific">Ichthyophthirius multifiliis</name>
    <name type="common">White spot disease agent</name>
    <name type="synonym">Ich</name>
    <dbReference type="NCBI Taxonomy" id="5932"/>
    <lineage>
        <taxon>Eukaryota</taxon>
        <taxon>Sar</taxon>
        <taxon>Alveolata</taxon>
        <taxon>Ciliophora</taxon>
        <taxon>Intramacronucleata</taxon>
        <taxon>Oligohymenophorea</taxon>
        <taxon>Hymenostomatida</taxon>
        <taxon>Ophryoglenina</taxon>
        <taxon>Ichthyophthirius</taxon>
    </lineage>
</organism>
<reference evidence="3 4" key="1">
    <citation type="submission" date="2011-07" db="EMBL/GenBank/DDBJ databases">
        <authorList>
            <person name="Coyne R."/>
            <person name="Brami D."/>
            <person name="Johnson J."/>
            <person name="Hostetler J."/>
            <person name="Hannick L."/>
            <person name="Clark T."/>
            <person name="Cassidy-Hanley D."/>
            <person name="Inman J."/>
        </authorList>
    </citation>
    <scope>NUCLEOTIDE SEQUENCE [LARGE SCALE GENOMIC DNA]</scope>
    <source>
        <strain evidence="3 4">G5</strain>
    </source>
</reference>
<dbReference type="PROSITE" id="PS50110">
    <property type="entry name" value="RESPONSE_REGULATORY"/>
    <property type="match status" value="1"/>
</dbReference>
<accession>G0QLW5</accession>
<keyword evidence="3" id="KW-0808">Transferase</keyword>
<proteinExistence type="predicted"/>
<dbReference type="AlphaFoldDB" id="G0QLW5"/>
<name>G0QLW5_ICHMU</name>
<dbReference type="GO" id="GO:0004673">
    <property type="term" value="F:protein histidine kinase activity"/>
    <property type="evidence" value="ECO:0007669"/>
    <property type="project" value="UniProtKB-EC"/>
</dbReference>
<gene>
    <name evidence="3" type="ORF">IMG5_037710</name>
</gene>
<dbReference type="OrthoDB" id="311100at2759"/>
<evidence type="ECO:0000313" key="3">
    <source>
        <dbReference type="EMBL" id="EGR33793.1"/>
    </source>
</evidence>
<evidence type="ECO:0000256" key="1">
    <source>
        <dbReference type="PROSITE-ProRule" id="PRU00169"/>
    </source>
</evidence>
<dbReference type="Proteomes" id="UP000008983">
    <property type="component" value="Unassembled WGS sequence"/>
</dbReference>
<protein>
    <submittedName>
        <fullName evidence="3">Response regulator receiver domain protein</fullName>
        <ecNumber evidence="3">2.7.13.3</ecNumber>
    </submittedName>
</protein>
<dbReference type="InterPro" id="IPR001789">
    <property type="entry name" value="Sig_transdc_resp-reg_receiver"/>
</dbReference>
<dbReference type="SUPFAM" id="SSF52172">
    <property type="entry name" value="CheY-like"/>
    <property type="match status" value="1"/>
</dbReference>
<dbReference type="GO" id="GO:0000160">
    <property type="term" value="P:phosphorelay signal transduction system"/>
    <property type="evidence" value="ECO:0007669"/>
    <property type="project" value="InterPro"/>
</dbReference>
<feature type="domain" description="Response regulatory" evidence="2">
    <location>
        <begin position="1"/>
        <end position="55"/>
    </location>
</feature>
<evidence type="ECO:0000259" key="2">
    <source>
        <dbReference type="PROSITE" id="PS50110"/>
    </source>
</evidence>
<dbReference type="InParanoid" id="G0QLW5"/>
<dbReference type="EC" id="2.7.13.3" evidence="3"/>
<dbReference type="GeneID" id="14909980"/>
<dbReference type="EMBL" id="GL983318">
    <property type="protein sequence ID" value="EGR33793.1"/>
    <property type="molecule type" value="Genomic_DNA"/>
</dbReference>
<dbReference type="Gene3D" id="3.40.50.2300">
    <property type="match status" value="1"/>
</dbReference>
<sequence>MPVLDGFDTAKNIRDYEKLKGLSRIPMYAMSAASGMDGLLKKPIKPAELKAILIK</sequence>
<dbReference type="RefSeq" id="XP_004039017.1">
    <property type="nucleotide sequence ID" value="XM_004038969.1"/>
</dbReference>
<keyword evidence="4" id="KW-1185">Reference proteome</keyword>